<dbReference type="NCBIfam" id="TIGR01071">
    <property type="entry name" value="rplO_bact"/>
    <property type="match status" value="1"/>
</dbReference>
<sequence length="288" mass="32463">MFCALNLQLKSTRSLLTSFGVTKRSINILGTLKPSEGSIHNYKRLGRGPSSGKGKTSGRGQKGQKARGHVKSWFEGGQTPIFKLFPKVGFTNVHAREFNVLNLDRIMWFHRKGRLTLEKDEVLTMKKMKDLGLVTGTIKQGVKILANGKEDYNLPIKIEASAASQEAIKAIEDAGGEFTARYFNRLGLRAHLVPHWFLEKRGRIPLPARPVRRKDIEFYGNMEKRGYLIKENHELLKQIEEARTKGSAAGLSRRRKKTALEIQLEKLPENSKDFDTRYSNESGVIAAS</sequence>
<protein>
    <submittedName>
        <fullName evidence="6">HGL227Wp</fullName>
    </submittedName>
</protein>
<dbReference type="EMBL" id="CP014247">
    <property type="protein sequence ID" value="AMD22113.1"/>
    <property type="molecule type" value="Genomic_DNA"/>
</dbReference>
<feature type="domain" description="Large ribosomal subunit protein uL15/eL18" evidence="5">
    <location>
        <begin position="100"/>
        <end position="179"/>
    </location>
</feature>
<dbReference type="RefSeq" id="XP_017989109.1">
    <property type="nucleotide sequence ID" value="XM_018133728.1"/>
</dbReference>
<proteinExistence type="inferred from homology"/>
<organism evidence="6 7">
    <name type="scientific">Eremothecium sinecaudum</name>
    <dbReference type="NCBI Taxonomy" id="45286"/>
    <lineage>
        <taxon>Eukaryota</taxon>
        <taxon>Fungi</taxon>
        <taxon>Dikarya</taxon>
        <taxon>Ascomycota</taxon>
        <taxon>Saccharomycotina</taxon>
        <taxon>Saccharomycetes</taxon>
        <taxon>Saccharomycetales</taxon>
        <taxon>Saccharomycetaceae</taxon>
        <taxon>Eremothecium</taxon>
    </lineage>
</organism>
<name>A0A109V0B8_9SACH</name>
<reference evidence="6 7" key="1">
    <citation type="submission" date="2016-01" db="EMBL/GenBank/DDBJ databases">
        <title>Genome sequence of the yeast Holleya sinecauda.</title>
        <authorList>
            <person name="Dietrich F.S."/>
        </authorList>
    </citation>
    <scope>NUCLEOTIDE SEQUENCE [LARGE SCALE GENOMIC DNA]</scope>
    <source>
        <strain evidence="6 7">ATCC 58844</strain>
    </source>
</reference>
<dbReference type="GO" id="GO:0003735">
    <property type="term" value="F:structural constituent of ribosome"/>
    <property type="evidence" value="ECO:0007669"/>
    <property type="project" value="InterPro"/>
</dbReference>
<evidence type="ECO:0000313" key="6">
    <source>
        <dbReference type="EMBL" id="AMD22113.1"/>
    </source>
</evidence>
<dbReference type="STRING" id="45286.A0A109V0B8"/>
<evidence type="ECO:0000256" key="3">
    <source>
        <dbReference type="ARBA" id="ARBA00023274"/>
    </source>
</evidence>
<keyword evidence="7" id="KW-1185">Reference proteome</keyword>
<dbReference type="AlphaFoldDB" id="A0A109V0B8"/>
<dbReference type="Pfam" id="PF00828">
    <property type="entry name" value="Ribosomal_L27A"/>
    <property type="match status" value="1"/>
</dbReference>
<dbReference type="OrthoDB" id="361383at2759"/>
<dbReference type="InterPro" id="IPR021131">
    <property type="entry name" value="Ribosomal_uL15/eL18"/>
</dbReference>
<evidence type="ECO:0000256" key="4">
    <source>
        <dbReference type="SAM" id="MobiDB-lite"/>
    </source>
</evidence>
<dbReference type="InterPro" id="IPR005749">
    <property type="entry name" value="Ribosomal_uL15_bac-type"/>
</dbReference>
<evidence type="ECO:0000313" key="7">
    <source>
        <dbReference type="Proteomes" id="UP000243052"/>
    </source>
</evidence>
<feature type="compositionally biased region" description="Gly residues" evidence="4">
    <location>
        <begin position="49"/>
        <end position="61"/>
    </location>
</feature>
<dbReference type="GeneID" id="28725445"/>
<dbReference type="Gene3D" id="3.100.10.10">
    <property type="match status" value="1"/>
</dbReference>
<dbReference type="Proteomes" id="UP000243052">
    <property type="component" value="Chromosome vii"/>
</dbReference>
<dbReference type="GO" id="GO:0005762">
    <property type="term" value="C:mitochondrial large ribosomal subunit"/>
    <property type="evidence" value="ECO:0007669"/>
    <property type="project" value="TreeGrafter"/>
</dbReference>
<dbReference type="PANTHER" id="PTHR12934">
    <property type="entry name" value="50S RIBOSOMAL PROTEIN L15"/>
    <property type="match status" value="1"/>
</dbReference>
<feature type="region of interest" description="Disordered" evidence="4">
    <location>
        <begin position="39"/>
        <end position="70"/>
    </location>
</feature>
<dbReference type="InterPro" id="IPR036227">
    <property type="entry name" value="Ribosomal_uL15/eL18_sf"/>
</dbReference>
<accession>A0A109V0B8</accession>
<dbReference type="FunFam" id="3.100.10.10:FF:000017">
    <property type="entry name" value="Mrpl10p"/>
    <property type="match status" value="1"/>
</dbReference>
<dbReference type="InterPro" id="IPR030878">
    <property type="entry name" value="Ribosomal_uL15"/>
</dbReference>
<dbReference type="PANTHER" id="PTHR12934:SF11">
    <property type="entry name" value="LARGE RIBOSOMAL SUBUNIT PROTEIN UL15M"/>
    <property type="match status" value="1"/>
</dbReference>
<keyword evidence="3" id="KW-0687">Ribonucleoprotein</keyword>
<comment type="similarity">
    <text evidence="1">Belongs to the universal ribosomal protein uL15 family.</text>
</comment>
<evidence type="ECO:0000259" key="5">
    <source>
        <dbReference type="Pfam" id="PF00828"/>
    </source>
</evidence>
<keyword evidence="2" id="KW-0689">Ribosomal protein</keyword>
<dbReference type="SUPFAM" id="SSF52080">
    <property type="entry name" value="Ribosomal proteins L15p and L18e"/>
    <property type="match status" value="1"/>
</dbReference>
<evidence type="ECO:0000256" key="2">
    <source>
        <dbReference type="ARBA" id="ARBA00022980"/>
    </source>
</evidence>
<gene>
    <name evidence="6" type="ORF">AW171_hschr74125</name>
</gene>
<dbReference type="HAMAP" id="MF_01341">
    <property type="entry name" value="Ribosomal_uL15"/>
    <property type="match status" value="1"/>
</dbReference>
<evidence type="ECO:0000256" key="1">
    <source>
        <dbReference type="ARBA" id="ARBA00007320"/>
    </source>
</evidence>
<dbReference type="GO" id="GO:0006412">
    <property type="term" value="P:translation"/>
    <property type="evidence" value="ECO:0007669"/>
    <property type="project" value="InterPro"/>
</dbReference>